<reference evidence="2 3" key="1">
    <citation type="journal article" date="2016" name="Environ. Microbiol.">
        <title>Genomic resolution of a cold subsurface aquifer community provides metabolic insights for novel microbes adapted to high CO concentrations.</title>
        <authorList>
            <person name="Probst A.J."/>
            <person name="Castelle C.J."/>
            <person name="Singh A."/>
            <person name="Brown C.T."/>
            <person name="Anantharaman K."/>
            <person name="Sharon I."/>
            <person name="Hug L.A."/>
            <person name="Burstein D."/>
            <person name="Emerson J.B."/>
            <person name="Thomas B.C."/>
            <person name="Banfield J.F."/>
        </authorList>
    </citation>
    <scope>NUCLEOTIDE SEQUENCE [LARGE SCALE GENOMIC DNA]</scope>
    <source>
        <strain evidence="2">CG1_02_42_45</strain>
    </source>
</reference>
<dbReference type="Proteomes" id="UP000182753">
    <property type="component" value="Unassembled WGS sequence"/>
</dbReference>
<organism evidence="2 3">
    <name type="scientific">Candidatus Berkelbacteria bacterium CG1_02_42_45</name>
    <dbReference type="NCBI Taxonomy" id="1805036"/>
    <lineage>
        <taxon>Bacteria</taxon>
        <taxon>Candidatus Berkelbacteria</taxon>
    </lineage>
</organism>
<feature type="chain" id="PRO_5012362572" description="Band 7 domain-containing protein" evidence="1">
    <location>
        <begin position="23"/>
        <end position="377"/>
    </location>
</feature>
<protein>
    <recommendedName>
        <fullName evidence="4">Band 7 domain-containing protein</fullName>
    </recommendedName>
</protein>
<keyword evidence="1" id="KW-0732">Signal</keyword>
<evidence type="ECO:0000313" key="3">
    <source>
        <dbReference type="Proteomes" id="UP000182753"/>
    </source>
</evidence>
<evidence type="ECO:0000256" key="1">
    <source>
        <dbReference type="SAM" id="SignalP"/>
    </source>
</evidence>
<dbReference type="AlphaFoldDB" id="A0A1J4RUQ0"/>
<proteinExistence type="predicted"/>
<accession>A0A1J4RUQ0</accession>
<name>A0A1J4RUQ0_9BACT</name>
<dbReference type="EMBL" id="MNUJ01000029">
    <property type="protein sequence ID" value="OIN89709.1"/>
    <property type="molecule type" value="Genomic_DNA"/>
</dbReference>
<evidence type="ECO:0008006" key="4">
    <source>
        <dbReference type="Google" id="ProtNLM"/>
    </source>
</evidence>
<evidence type="ECO:0000313" key="2">
    <source>
        <dbReference type="EMBL" id="OIN89709.1"/>
    </source>
</evidence>
<sequence>MRAKFVVVVVILLVLAVSVSQANNWLGAVSFPLWSERTTQVKAGVSQLVTFSEMAGGQVSAFYKNGFLVIPTDRYGVFADLSIMRVDPLVLGIKLEYIRQIQTRAYDGVAVENGGVVISVGKLQPDLYDVITTVTQNAGRVDERGILPTVLQLIGRKKHHQIIATDTVAGTFGVVDASRYIEMFCKYQLGIEASQMTPEQKYLVKSAYFDSRLKGILEFSEALADYSWLSQGLALKAQGFQPPMSLAAAQPDPAIAAYQQQIAGLQATVQALNEKINSLSQPAAAAPKVVEPAVVPAERFNWRLVLPAGRWGITTSCGGHERTFTGPYSGTVEFRDAAAGQVMIQLTPAGGGQLTTWRSAKLSGPCAINYTDIKEVR</sequence>
<feature type="signal peptide" evidence="1">
    <location>
        <begin position="1"/>
        <end position="22"/>
    </location>
</feature>
<gene>
    <name evidence="2" type="ORF">AUJ40_01470</name>
</gene>
<comment type="caution">
    <text evidence="2">The sequence shown here is derived from an EMBL/GenBank/DDBJ whole genome shotgun (WGS) entry which is preliminary data.</text>
</comment>